<comment type="caution">
    <text evidence="3">The sequence shown here is derived from an EMBL/GenBank/DDBJ whole genome shotgun (WGS) entry which is preliminary data.</text>
</comment>
<dbReference type="PANTHER" id="PTHR43364">
    <property type="entry name" value="NADH-SPECIFIC METHYLGLYOXAL REDUCTASE-RELATED"/>
    <property type="match status" value="1"/>
</dbReference>
<evidence type="ECO:0000313" key="4">
    <source>
        <dbReference type="Proteomes" id="UP001501490"/>
    </source>
</evidence>
<dbReference type="Pfam" id="PF00248">
    <property type="entry name" value="Aldo_ket_red"/>
    <property type="match status" value="1"/>
</dbReference>
<dbReference type="EMBL" id="BAABAB010000056">
    <property type="protein sequence ID" value="GAA3642845.1"/>
    <property type="molecule type" value="Genomic_DNA"/>
</dbReference>
<dbReference type="Proteomes" id="UP001501490">
    <property type="component" value="Unassembled WGS sequence"/>
</dbReference>
<dbReference type="PANTHER" id="PTHR43364:SF4">
    <property type="entry name" value="NAD(P)-LINKED OXIDOREDUCTASE SUPERFAMILY PROTEIN"/>
    <property type="match status" value="1"/>
</dbReference>
<dbReference type="InterPro" id="IPR050523">
    <property type="entry name" value="AKR_Detox_Biosynth"/>
</dbReference>
<accession>A0ABP7AXE8</accession>
<feature type="domain" description="NADP-dependent oxidoreductase" evidence="2">
    <location>
        <begin position="22"/>
        <end position="330"/>
    </location>
</feature>
<dbReference type="InterPro" id="IPR023210">
    <property type="entry name" value="NADP_OxRdtase_dom"/>
</dbReference>
<sequence>MSTATFVPVHPLGSHGPDVSALGVGTWALGGPWTFNGRDAGWGAVDDDVSIAALHAAIDHGVRVIDTAGSYGAGHSEQVIGRALRQLPSSVRDQIVVSTKFGLVFDETTRRGGGEDVSSAAIRRQSADSLRRLGTRAIDVLQLHGGARDGTHAEEIVTTLEKLVTDGTIRWFGTAQDDAAVIDVFARSAHCLTVQTQVNVFGWSSAVLDLAQSHGLSVLARSPLAMGLLSGRYTTDRRPAAGDVRLDTPYWDYFDEGTMDQWLSRLAAVRELLTADGRTLIQGALGYLWSVNPAIIPLPGIRTVAQAEENATTLALGPLPPDVAAEVTTLLADSPERR</sequence>
<keyword evidence="4" id="KW-1185">Reference proteome</keyword>
<evidence type="ECO:0000259" key="2">
    <source>
        <dbReference type="Pfam" id="PF00248"/>
    </source>
</evidence>
<reference evidence="4" key="1">
    <citation type="journal article" date="2019" name="Int. J. Syst. Evol. Microbiol.">
        <title>The Global Catalogue of Microorganisms (GCM) 10K type strain sequencing project: providing services to taxonomists for standard genome sequencing and annotation.</title>
        <authorList>
            <consortium name="The Broad Institute Genomics Platform"/>
            <consortium name="The Broad Institute Genome Sequencing Center for Infectious Disease"/>
            <person name="Wu L."/>
            <person name="Ma J."/>
        </authorList>
    </citation>
    <scope>NUCLEOTIDE SEQUENCE [LARGE SCALE GENOMIC DNA]</scope>
    <source>
        <strain evidence="4">JCM 16929</strain>
    </source>
</reference>
<evidence type="ECO:0000256" key="1">
    <source>
        <dbReference type="ARBA" id="ARBA00023002"/>
    </source>
</evidence>
<dbReference type="RefSeq" id="WP_344810015.1">
    <property type="nucleotide sequence ID" value="NZ_BAABAB010000056.1"/>
</dbReference>
<keyword evidence="1" id="KW-0560">Oxidoreductase</keyword>
<proteinExistence type="predicted"/>
<protein>
    <submittedName>
        <fullName evidence="3">Aldo/keto reductase</fullName>
    </submittedName>
</protein>
<dbReference type="Gene3D" id="3.20.20.100">
    <property type="entry name" value="NADP-dependent oxidoreductase domain"/>
    <property type="match status" value="1"/>
</dbReference>
<name>A0ABP7AXE8_9ACTN</name>
<gene>
    <name evidence="3" type="ORF">GCM10022236_51790</name>
</gene>
<dbReference type="InterPro" id="IPR036812">
    <property type="entry name" value="NAD(P)_OxRdtase_dom_sf"/>
</dbReference>
<organism evidence="3 4">
    <name type="scientific">Microlunatus ginsengisoli</name>
    <dbReference type="NCBI Taxonomy" id="363863"/>
    <lineage>
        <taxon>Bacteria</taxon>
        <taxon>Bacillati</taxon>
        <taxon>Actinomycetota</taxon>
        <taxon>Actinomycetes</taxon>
        <taxon>Propionibacteriales</taxon>
        <taxon>Propionibacteriaceae</taxon>
        <taxon>Microlunatus</taxon>
    </lineage>
</organism>
<dbReference type="SUPFAM" id="SSF51430">
    <property type="entry name" value="NAD(P)-linked oxidoreductase"/>
    <property type="match status" value="1"/>
</dbReference>
<evidence type="ECO:0000313" key="3">
    <source>
        <dbReference type="EMBL" id="GAA3642845.1"/>
    </source>
</evidence>